<keyword evidence="1" id="KW-1133">Transmembrane helix</keyword>
<feature type="transmembrane region" description="Helical" evidence="1">
    <location>
        <begin position="158"/>
        <end position="182"/>
    </location>
</feature>
<gene>
    <name evidence="2" type="ordered locus">Deima_1029</name>
</gene>
<dbReference type="RefSeq" id="WP_013556187.1">
    <property type="nucleotide sequence ID" value="NC_014958.1"/>
</dbReference>
<evidence type="ECO:0000256" key="1">
    <source>
        <dbReference type="SAM" id="Phobius"/>
    </source>
</evidence>
<dbReference type="AlphaFoldDB" id="E8U6J3"/>
<protein>
    <submittedName>
        <fullName evidence="2">Uncharacterized protein</fullName>
    </submittedName>
</protein>
<accession>E8U6J3</accession>
<dbReference type="OrthoDB" id="73778at2"/>
<feature type="transmembrane region" description="Helical" evidence="1">
    <location>
        <begin position="21"/>
        <end position="45"/>
    </location>
</feature>
<evidence type="ECO:0000313" key="2">
    <source>
        <dbReference type="EMBL" id="ADV66682.1"/>
    </source>
</evidence>
<dbReference type="HOGENOM" id="CLU_876389_0_0_0"/>
<sequence>MNTETIARTTRQLIGGLTAYQILQGFFGGLAVLALLFVGVMGVGVGGLGLDASERAVLGALTVPFLLLAVAYAALFILSLLVIGWAKGWHARIRDAALGAPADPHLQVLRGTLGRWITFYQWLSVVTLALVLLAVLGGGTLISAIAGASDLTNGVSSGLVTFFVLIAILLFAVPSVILNWLILASIRRYLNAATDRALGAPVAVMPAATTVGNWFVFLLVLVGLGLVSQLFGSLAGIAGSFLPSTSDSESVPLLVTLPSAVFSVLMYVLQFLLVLWSRTLALNVAAAFDARPQAEVPMDAPTGLRLDK</sequence>
<keyword evidence="1" id="KW-0812">Transmembrane</keyword>
<reference evidence="2 3" key="1">
    <citation type="journal article" date="2011" name="Stand. Genomic Sci.">
        <title>Complete genome sequence of Deinococcus maricopensis type strain (LB-34).</title>
        <authorList>
            <person name="Pukall R."/>
            <person name="Zeytun A."/>
            <person name="Lucas S."/>
            <person name="Lapidus A."/>
            <person name="Hammon N."/>
            <person name="Deshpande S."/>
            <person name="Nolan M."/>
            <person name="Cheng J.F."/>
            <person name="Pitluck S."/>
            <person name="Liolios K."/>
            <person name="Pagani I."/>
            <person name="Mikhailova N."/>
            <person name="Ivanova N."/>
            <person name="Mavromatis K."/>
            <person name="Pati A."/>
            <person name="Tapia R."/>
            <person name="Han C."/>
            <person name="Goodwin L."/>
            <person name="Chen A."/>
            <person name="Palaniappan K."/>
            <person name="Land M."/>
            <person name="Hauser L."/>
            <person name="Chang Y.J."/>
            <person name="Jeffries C.D."/>
            <person name="Brambilla E.M."/>
            <person name="Rohde M."/>
            <person name="Goker M."/>
            <person name="Detter J.C."/>
            <person name="Woyke T."/>
            <person name="Bristow J."/>
            <person name="Eisen J.A."/>
            <person name="Markowitz V."/>
            <person name="Hugenholtz P."/>
            <person name="Kyrpides N.C."/>
            <person name="Klenk H.P."/>
        </authorList>
    </citation>
    <scope>NUCLEOTIDE SEQUENCE [LARGE SCALE GENOMIC DNA]</scope>
    <source>
        <strain evidence="3">DSM 21211 / LMG 22137 / NRRL B-23946 / LB-34</strain>
    </source>
</reference>
<evidence type="ECO:0000313" key="3">
    <source>
        <dbReference type="Proteomes" id="UP000008635"/>
    </source>
</evidence>
<dbReference type="EMBL" id="CP002454">
    <property type="protein sequence ID" value="ADV66682.1"/>
    <property type="molecule type" value="Genomic_DNA"/>
</dbReference>
<dbReference type="KEGG" id="dmr:Deima_1029"/>
<proteinExistence type="predicted"/>
<dbReference type="Proteomes" id="UP000008635">
    <property type="component" value="Chromosome"/>
</dbReference>
<name>E8U6J3_DEIML</name>
<organism evidence="2 3">
    <name type="scientific">Deinococcus maricopensis (strain DSM 21211 / LMG 22137 / NRRL B-23946 / LB-34)</name>
    <dbReference type="NCBI Taxonomy" id="709986"/>
    <lineage>
        <taxon>Bacteria</taxon>
        <taxon>Thermotogati</taxon>
        <taxon>Deinococcota</taxon>
        <taxon>Deinococci</taxon>
        <taxon>Deinococcales</taxon>
        <taxon>Deinococcaceae</taxon>
        <taxon>Deinococcus</taxon>
    </lineage>
</organism>
<dbReference type="STRING" id="709986.Deima_1029"/>
<reference evidence="3" key="2">
    <citation type="submission" date="2011-01" db="EMBL/GenBank/DDBJ databases">
        <title>The complete genome of Deinococcus maricopensis DSM 21211.</title>
        <authorList>
            <consortium name="US DOE Joint Genome Institute (JGI-PGF)"/>
            <person name="Lucas S."/>
            <person name="Copeland A."/>
            <person name="Lapidus A."/>
            <person name="Goodwin L."/>
            <person name="Pitluck S."/>
            <person name="Kyrpides N."/>
            <person name="Mavromatis K."/>
            <person name="Pagani I."/>
            <person name="Ivanova N."/>
            <person name="Ovchinnikova G."/>
            <person name="Zeytun A."/>
            <person name="Detter J.C."/>
            <person name="Han C."/>
            <person name="Land M."/>
            <person name="Hauser L."/>
            <person name="Markowitz V."/>
            <person name="Cheng J.-F."/>
            <person name="Hugenholtz P."/>
            <person name="Woyke T."/>
            <person name="Wu D."/>
            <person name="Pukall R."/>
            <person name="Gehrich-Schroeter G."/>
            <person name="Brambilla E."/>
            <person name="Klenk H.-P."/>
            <person name="Eisen J.A."/>
        </authorList>
    </citation>
    <scope>NUCLEOTIDE SEQUENCE [LARGE SCALE GENOMIC DNA]</scope>
    <source>
        <strain evidence="3">DSM 21211 / LMG 22137 / NRRL B-23946 / LB-34</strain>
    </source>
</reference>
<feature type="transmembrane region" description="Helical" evidence="1">
    <location>
        <begin position="253"/>
        <end position="276"/>
    </location>
</feature>
<feature type="transmembrane region" description="Helical" evidence="1">
    <location>
        <begin position="65"/>
        <end position="86"/>
    </location>
</feature>
<keyword evidence="3" id="KW-1185">Reference proteome</keyword>
<keyword evidence="1" id="KW-0472">Membrane</keyword>
<feature type="transmembrane region" description="Helical" evidence="1">
    <location>
        <begin position="214"/>
        <end position="241"/>
    </location>
</feature>
<feature type="transmembrane region" description="Helical" evidence="1">
    <location>
        <begin position="119"/>
        <end position="146"/>
    </location>
</feature>